<dbReference type="AlphaFoldDB" id="H6RC80"/>
<feature type="compositionally biased region" description="Low complexity" evidence="1">
    <location>
        <begin position="122"/>
        <end position="131"/>
    </location>
</feature>
<organism evidence="2 3">
    <name type="scientific">Nocardia cyriacigeorgica (strain GUH-2)</name>
    <dbReference type="NCBI Taxonomy" id="1127134"/>
    <lineage>
        <taxon>Bacteria</taxon>
        <taxon>Bacillati</taxon>
        <taxon>Actinomycetota</taxon>
        <taxon>Actinomycetes</taxon>
        <taxon>Mycobacteriales</taxon>
        <taxon>Nocardiaceae</taxon>
        <taxon>Nocardia</taxon>
    </lineage>
</organism>
<feature type="compositionally biased region" description="Low complexity" evidence="1">
    <location>
        <begin position="193"/>
        <end position="212"/>
    </location>
</feature>
<dbReference type="eggNOG" id="ENOG502ZDG3">
    <property type="taxonomic scope" value="Bacteria"/>
</dbReference>
<keyword evidence="3" id="KW-1185">Reference proteome</keyword>
<feature type="compositionally biased region" description="Basic and acidic residues" evidence="1">
    <location>
        <begin position="108"/>
        <end position="119"/>
    </location>
</feature>
<feature type="region of interest" description="Disordered" evidence="1">
    <location>
        <begin position="88"/>
        <end position="228"/>
    </location>
</feature>
<dbReference type="STRING" id="1127134.NOCYR_1830"/>
<protein>
    <submittedName>
        <fullName evidence="2">Uncharacterized protein</fullName>
    </submittedName>
</protein>
<dbReference type="Proteomes" id="UP000008190">
    <property type="component" value="Chromosome"/>
</dbReference>
<name>H6RC80_NOCCG</name>
<proteinExistence type="predicted"/>
<dbReference type="HOGENOM" id="CLU_1213789_0_0_11"/>
<dbReference type="RefSeq" id="WP_014350081.1">
    <property type="nucleotide sequence ID" value="NC_016887.1"/>
</dbReference>
<feature type="compositionally biased region" description="Basic and acidic residues" evidence="1">
    <location>
        <begin position="159"/>
        <end position="179"/>
    </location>
</feature>
<sequence>MTATAEPDGLAEFAVELKLLAEAVLERVEPVLRRAAADGKPEWDNCSWCPVCAAAALVRGEQHDVLTAIADHGTAIVTVLREALAGVPVDPVMPDGTEPGVRHRHHGARPEDAGQRADSDESTSADAAGTDPQDPQPDAEPGAGSFEPSADPAGGADSARPERGRLRRSRAEGRRRASRTDNPADAVRDDIRSGGTPAGSAAAPGAHPSAEGTRTRARYVTIPVTIKP</sequence>
<dbReference type="KEGG" id="ncy:NOCYR_1830"/>
<accession>H6RC80</accession>
<gene>
    <name evidence="2" type="ordered locus">NOCYR_1830</name>
</gene>
<evidence type="ECO:0000256" key="1">
    <source>
        <dbReference type="SAM" id="MobiDB-lite"/>
    </source>
</evidence>
<evidence type="ECO:0000313" key="2">
    <source>
        <dbReference type="EMBL" id="CCF62616.1"/>
    </source>
</evidence>
<dbReference type="EMBL" id="FO082843">
    <property type="protein sequence ID" value="CCF62616.1"/>
    <property type="molecule type" value="Genomic_DNA"/>
</dbReference>
<reference evidence="2 3" key="1">
    <citation type="journal article" date="2012" name="J. Bacteriol.">
        <title>Genome sequence of the human- and animal-pathogenic strain Nocardia cyriacigeorgica GUH-2.</title>
        <authorList>
            <person name="Zoropogui A."/>
            <person name="Pujic P."/>
            <person name="Normand P."/>
            <person name="Barbe V."/>
            <person name="Beaman B."/>
            <person name="Beaman L."/>
            <person name="Boiron P."/>
            <person name="Colinon C."/>
            <person name="Deredjian A."/>
            <person name="Graindorge A."/>
            <person name="Mangenot S."/>
            <person name="Nazaret S."/>
            <person name="Neto M."/>
            <person name="Petit S."/>
            <person name="Roche D."/>
            <person name="Vallenet D."/>
            <person name="Rodriguez-Nava V."/>
            <person name="Richard Y."/>
            <person name="Cournoyer B."/>
            <person name="Blaha D."/>
        </authorList>
    </citation>
    <scope>NUCLEOTIDE SEQUENCE [LARGE SCALE GENOMIC DNA]</scope>
    <source>
        <strain evidence="2 3">GUH-2</strain>
    </source>
</reference>
<evidence type="ECO:0000313" key="3">
    <source>
        <dbReference type="Proteomes" id="UP000008190"/>
    </source>
</evidence>